<dbReference type="InterPro" id="IPR006016">
    <property type="entry name" value="UspA"/>
</dbReference>
<dbReference type="AlphaFoldDB" id="A0A9R1DQW3"/>
<comment type="caution">
    <text evidence="2">The sequence shown here is derived from an EMBL/GenBank/DDBJ whole genome shotgun (WGS) entry which is preliminary data.</text>
</comment>
<evidence type="ECO:0000313" key="2">
    <source>
        <dbReference type="EMBL" id="KAF6996160.1"/>
    </source>
</evidence>
<reference evidence="2" key="2">
    <citation type="submission" date="2020-03" db="EMBL/GenBank/DDBJ databases">
        <title>The second near-complete assembly of the hexaploid bread wheat (Triticum aestivum) genome.</title>
        <authorList>
            <person name="Zimin A.V."/>
            <person name="Puiu D."/>
            <person name="Shumante A."/>
            <person name="Alonge M."/>
            <person name="Salzberg S.L."/>
        </authorList>
    </citation>
    <scope>NUCLEOTIDE SEQUENCE</scope>
    <source>
        <tissue evidence="2">Leaf</tissue>
    </source>
</reference>
<organism evidence="2">
    <name type="scientific">Triticum aestivum</name>
    <name type="common">Wheat</name>
    <dbReference type="NCBI Taxonomy" id="4565"/>
    <lineage>
        <taxon>Eukaryota</taxon>
        <taxon>Viridiplantae</taxon>
        <taxon>Streptophyta</taxon>
        <taxon>Embryophyta</taxon>
        <taxon>Tracheophyta</taxon>
        <taxon>Spermatophyta</taxon>
        <taxon>Magnoliopsida</taxon>
        <taxon>Liliopsida</taxon>
        <taxon>Poales</taxon>
        <taxon>Poaceae</taxon>
        <taxon>BOP clade</taxon>
        <taxon>Pooideae</taxon>
        <taxon>Triticodae</taxon>
        <taxon>Triticeae</taxon>
        <taxon>Triticinae</taxon>
        <taxon>Triticum</taxon>
    </lineage>
</organism>
<dbReference type="Pfam" id="PF00582">
    <property type="entry name" value="Usp"/>
    <property type="match status" value="1"/>
</dbReference>
<protein>
    <recommendedName>
        <fullName evidence="1">UspA domain-containing protein</fullName>
    </recommendedName>
</protein>
<accession>A0A9R1DQW3</accession>
<dbReference type="InterPro" id="IPR014729">
    <property type="entry name" value="Rossmann-like_a/b/a_fold"/>
</dbReference>
<dbReference type="EMBL" id="CM022213">
    <property type="protein sequence ID" value="KAF6996160.1"/>
    <property type="molecule type" value="Genomic_DNA"/>
</dbReference>
<proteinExistence type="predicted"/>
<dbReference type="SUPFAM" id="SSF52402">
    <property type="entry name" value="Adenine nucleotide alpha hydrolases-like"/>
    <property type="match status" value="1"/>
</dbReference>
<dbReference type="Proteomes" id="UP000815260">
    <property type="component" value="Chromosome 1D"/>
</dbReference>
<sequence>ILLGSVTNYVLSNASCPVTVVKGDR</sequence>
<feature type="non-terminal residue" evidence="2">
    <location>
        <position position="1"/>
    </location>
</feature>
<gene>
    <name evidence="2" type="ORF">CFC21_012533</name>
</gene>
<dbReference type="Gene3D" id="3.40.50.620">
    <property type="entry name" value="HUPs"/>
    <property type="match status" value="1"/>
</dbReference>
<reference evidence="2" key="1">
    <citation type="journal article" date="2017" name="Gigascience">
        <title>The first near-complete assembly of the hexaploid bread wheat genome, Triticum aestivum.</title>
        <authorList>
            <person name="Zimin A.V."/>
            <person name="Puiu D."/>
            <person name="Hall R."/>
            <person name="Kingan S."/>
            <person name="Clavijo B.J."/>
            <person name="Salzberg S.L."/>
        </authorList>
    </citation>
    <scope>NUCLEOTIDE SEQUENCE</scope>
    <source>
        <tissue evidence="2">Leaf</tissue>
    </source>
</reference>
<evidence type="ECO:0000259" key="1">
    <source>
        <dbReference type="Pfam" id="PF00582"/>
    </source>
</evidence>
<feature type="domain" description="UspA" evidence="1">
    <location>
        <begin position="1"/>
        <end position="22"/>
    </location>
</feature>
<name>A0A9R1DQW3_WHEAT</name>